<dbReference type="InterPro" id="IPR046833">
    <property type="entry name" value="ABC_N"/>
</dbReference>
<evidence type="ECO:0000313" key="5">
    <source>
        <dbReference type="Proteomes" id="UP000480246"/>
    </source>
</evidence>
<evidence type="ECO:0000259" key="3">
    <source>
        <dbReference type="Pfam" id="PF21117"/>
    </source>
</evidence>
<proteinExistence type="predicted"/>
<dbReference type="InterPro" id="IPR046834">
    <property type="entry name" value="ABC_ATPase_C"/>
</dbReference>
<comment type="caution">
    <text evidence="4">The sequence shown here is derived from an EMBL/GenBank/DDBJ whole genome shotgun (WGS) entry which is preliminary data.</text>
</comment>
<dbReference type="RefSeq" id="WP_153405981.1">
    <property type="nucleotide sequence ID" value="NZ_ML762439.1"/>
</dbReference>
<accession>A0A7C8L5H1</accession>
<dbReference type="Pfam" id="PF20446">
    <property type="entry name" value="ABC_N"/>
    <property type="match status" value="1"/>
</dbReference>
<dbReference type="AlphaFoldDB" id="A0A7C8L5H1"/>
<keyword evidence="5" id="KW-1185">Reference proteome</keyword>
<dbReference type="Pfam" id="PF09818">
    <property type="entry name" value="ABC_ATPase"/>
    <property type="match status" value="1"/>
</dbReference>
<dbReference type="OrthoDB" id="9809999at2"/>
<name>A0A7C8L5H1_9BACI</name>
<evidence type="ECO:0000313" key="4">
    <source>
        <dbReference type="EMBL" id="KAB8128278.1"/>
    </source>
</evidence>
<dbReference type="EMBL" id="WEID01000083">
    <property type="protein sequence ID" value="KAB8128278.1"/>
    <property type="molecule type" value="Genomic_DNA"/>
</dbReference>
<gene>
    <name evidence="4" type="ORF">F9U64_16410</name>
</gene>
<feature type="domain" description="ATPase of the ABC class C-terminal" evidence="1">
    <location>
        <begin position="166"/>
        <end position="435"/>
    </location>
</feature>
<reference evidence="4 5" key="1">
    <citation type="submission" date="2019-10" db="EMBL/GenBank/DDBJ databases">
        <title>Gracilibacillus sp. nov. isolated from rice seeds.</title>
        <authorList>
            <person name="He S."/>
        </authorList>
    </citation>
    <scope>NUCLEOTIDE SEQUENCE [LARGE SCALE GENOMIC DNA]</scope>
    <source>
        <strain evidence="4 5">TD8</strain>
    </source>
</reference>
<protein>
    <submittedName>
        <fullName evidence="4">ABC-ATPase domain-containing protein</fullName>
    </submittedName>
</protein>
<dbReference type="InterPro" id="IPR027417">
    <property type="entry name" value="P-loop_NTPase"/>
</dbReference>
<evidence type="ECO:0000259" key="2">
    <source>
        <dbReference type="Pfam" id="PF20446"/>
    </source>
</evidence>
<dbReference type="Proteomes" id="UP000480246">
    <property type="component" value="Unassembled WGS sequence"/>
</dbReference>
<dbReference type="InterPro" id="IPR049069">
    <property type="entry name" value="MRB1590-like_C"/>
</dbReference>
<evidence type="ECO:0000259" key="1">
    <source>
        <dbReference type="Pfam" id="PF09818"/>
    </source>
</evidence>
<dbReference type="SUPFAM" id="SSF52540">
    <property type="entry name" value="P-loop containing nucleoside triphosphate hydrolases"/>
    <property type="match status" value="1"/>
</dbReference>
<sequence length="567" mass="63388">MEKLQKLLRNIDGKGYKAYKSIQGNYKFSNYRLSIDYVQGDPFASPSKIRIIVPDTARPIRDTWKATNKRKVYICDRITRKVAEAIQKESNNARGSGKSGLIFIDDPGQEILERTAVIAGESDLTICLSIGLPANGRRINGKEAEKLLMKMIPSIMQRSVFAISDKELIDTVQLADQHTEIRKKMKENGWIAFIADGSILPRQSGINNKPLKGAIPFKSPEENKVEITVPHNDKPLTGMALKQGISLIVGGGYHGKSTLLQAIERGVYHHIAGDGREYVLTDPHAVKIRAEDGRQITSVNISPFINDLPHGQDTRQFTTANASGSTSQAANVAEAIEAGASTLLIDEDTSATNFMIRDARMNALVNKKNEPITPFIDRIQQLYDQLNISTIMVMGGSGDYFDVSDDVIMMDQYLPYNVTQETQLIIREYPLFRQADSVNINYRWNERIFLPNSLELKKGNKKKVQARGLNNIQMGTTTIELSNLEQLVNSSQTNALAEVIRYLDDNHILNMGMTLKEILDFLDKKISETGLQGLAQYPDQHPGDLARPRRFEVAACLNRIRTAKVKN</sequence>
<dbReference type="PANTHER" id="PTHR38149">
    <property type="entry name" value="ATPASE"/>
    <property type="match status" value="1"/>
</dbReference>
<organism evidence="4 5">
    <name type="scientific">Gracilibacillus oryzae</name>
    <dbReference type="NCBI Taxonomy" id="1672701"/>
    <lineage>
        <taxon>Bacteria</taxon>
        <taxon>Bacillati</taxon>
        <taxon>Bacillota</taxon>
        <taxon>Bacilli</taxon>
        <taxon>Bacillales</taxon>
        <taxon>Bacillaceae</taxon>
        <taxon>Gracilibacillus</taxon>
    </lineage>
</organism>
<dbReference type="PANTHER" id="PTHR38149:SF1">
    <property type="entry name" value="ATPASE"/>
    <property type="match status" value="1"/>
</dbReference>
<feature type="domain" description="MRB1590-like C-terminal" evidence="3">
    <location>
        <begin position="463"/>
        <end position="566"/>
    </location>
</feature>
<feature type="domain" description="ATPase of the ABC class N-terminal" evidence="2">
    <location>
        <begin position="1"/>
        <end position="161"/>
    </location>
</feature>
<dbReference type="InterPro" id="IPR019195">
    <property type="entry name" value="ABC_ATPase_put"/>
</dbReference>
<dbReference type="Pfam" id="PF21117">
    <property type="entry name" value="MRB1590_C"/>
    <property type="match status" value="1"/>
</dbReference>